<dbReference type="PANTHER" id="PTHR34139:SF1">
    <property type="entry name" value="RNASE MJ1380-RELATED"/>
    <property type="match status" value="1"/>
</dbReference>
<protein>
    <submittedName>
        <fullName evidence="6">DUF86 domain-containing protein</fullName>
    </submittedName>
</protein>
<evidence type="ECO:0000256" key="1">
    <source>
        <dbReference type="ARBA" id="ARBA00022553"/>
    </source>
</evidence>
<dbReference type="EMBL" id="BAABBV010000001">
    <property type="protein sequence ID" value="GAA4160940.1"/>
    <property type="molecule type" value="Genomic_DNA"/>
</dbReference>
<dbReference type="PANTHER" id="PTHR34139">
    <property type="entry name" value="UPF0331 PROTEIN MJ0127"/>
    <property type="match status" value="1"/>
</dbReference>
<reference evidence="6" key="1">
    <citation type="journal article" date="2014" name="Int. J. Syst. Evol. Microbiol.">
        <title>Complete genome of a new Firmicutes species belonging to the dominant human colonic microbiota ('Ruminococcus bicirculans') reveals two chromosomes and a selective capacity to utilize plant glucans.</title>
        <authorList>
            <consortium name="NISC Comparative Sequencing Program"/>
            <person name="Wegmann U."/>
            <person name="Louis P."/>
            <person name="Goesmann A."/>
            <person name="Henrissat B."/>
            <person name="Duncan S.H."/>
            <person name="Flint H.J."/>
        </authorList>
    </citation>
    <scope>NUCLEOTIDE SEQUENCE</scope>
    <source>
        <strain evidence="6">JCM 17590</strain>
    </source>
</reference>
<dbReference type="InterPro" id="IPR051813">
    <property type="entry name" value="HepT_RNase_toxin"/>
</dbReference>
<dbReference type="Proteomes" id="UP001415169">
    <property type="component" value="Unassembled WGS sequence"/>
</dbReference>
<evidence type="ECO:0000256" key="3">
    <source>
        <dbReference type="ARBA" id="ARBA00022722"/>
    </source>
</evidence>
<keyword evidence="1" id="KW-0597">Phosphoprotein</keyword>
<proteinExistence type="predicted"/>
<keyword evidence="3" id="KW-0540">Nuclease</keyword>
<comment type="caution">
    <text evidence="6">The sequence shown here is derived from an EMBL/GenBank/DDBJ whole genome shotgun (WGS) entry which is preliminary data.</text>
</comment>
<keyword evidence="4" id="KW-0547">Nucleotide-binding</keyword>
<evidence type="ECO:0000256" key="5">
    <source>
        <dbReference type="ARBA" id="ARBA00022801"/>
    </source>
</evidence>
<evidence type="ECO:0000313" key="6">
    <source>
        <dbReference type="EMBL" id="GAA4160940.1"/>
    </source>
</evidence>
<evidence type="ECO:0000256" key="4">
    <source>
        <dbReference type="ARBA" id="ARBA00022741"/>
    </source>
</evidence>
<evidence type="ECO:0000313" key="7">
    <source>
        <dbReference type="Proteomes" id="UP001415169"/>
    </source>
</evidence>
<dbReference type="RefSeq" id="WP_344791405.1">
    <property type="nucleotide sequence ID" value="NZ_BAABBV010000001.1"/>
</dbReference>
<sequence length="111" mass="12151">MSRTSSERIADILEAIAKCQRYAGSLDGDDPTLVDMAQDAIERNLQVIGEAANALPTDVTGAHPEIPWPQIRGFRNILVHEYFGVDVATIREVIDAHLPQLSAALEEQIAE</sequence>
<keyword evidence="5" id="KW-0378">Hydrolase</keyword>
<reference evidence="6" key="2">
    <citation type="submission" date="2023-12" db="EMBL/GenBank/DDBJ databases">
        <authorList>
            <person name="Sun Q."/>
            <person name="Inoue M."/>
        </authorList>
    </citation>
    <scope>NUCLEOTIDE SEQUENCE</scope>
    <source>
        <strain evidence="6">JCM 17590</strain>
    </source>
</reference>
<dbReference type="InterPro" id="IPR008201">
    <property type="entry name" value="HepT-like"/>
</dbReference>
<dbReference type="Pfam" id="PF01934">
    <property type="entry name" value="HepT-like"/>
    <property type="match status" value="1"/>
</dbReference>
<name>A0ABP7ZKL8_9MICO</name>
<keyword evidence="2" id="KW-1277">Toxin-antitoxin system</keyword>
<evidence type="ECO:0000256" key="2">
    <source>
        <dbReference type="ARBA" id="ARBA00022649"/>
    </source>
</evidence>
<accession>A0ABP7ZKL8</accession>
<gene>
    <name evidence="6" type="ORF">GCM10022286_17760</name>
</gene>
<keyword evidence="7" id="KW-1185">Reference proteome</keyword>
<organism evidence="6 7">
    <name type="scientific">Gryllotalpicola daejeonensis</name>
    <dbReference type="NCBI Taxonomy" id="993087"/>
    <lineage>
        <taxon>Bacteria</taxon>
        <taxon>Bacillati</taxon>
        <taxon>Actinomycetota</taxon>
        <taxon>Actinomycetes</taxon>
        <taxon>Micrococcales</taxon>
        <taxon>Microbacteriaceae</taxon>
        <taxon>Gryllotalpicola</taxon>
    </lineage>
</organism>